<gene>
    <name evidence="3" type="ORF">GCM10009765_75990</name>
</gene>
<evidence type="ECO:0000313" key="3">
    <source>
        <dbReference type="EMBL" id="GAA1716051.1"/>
    </source>
</evidence>
<keyword evidence="4" id="KW-1185">Reference proteome</keyword>
<dbReference type="RefSeq" id="WP_344314898.1">
    <property type="nucleotide sequence ID" value="NZ_BAAANY010000040.1"/>
</dbReference>
<keyword evidence="2" id="KW-1133">Transmembrane helix</keyword>
<reference evidence="3 4" key="1">
    <citation type="journal article" date="2019" name="Int. J. Syst. Evol. Microbiol.">
        <title>The Global Catalogue of Microorganisms (GCM) 10K type strain sequencing project: providing services to taxonomists for standard genome sequencing and annotation.</title>
        <authorList>
            <consortium name="The Broad Institute Genomics Platform"/>
            <consortium name="The Broad Institute Genome Sequencing Center for Infectious Disease"/>
            <person name="Wu L."/>
            <person name="Ma J."/>
        </authorList>
    </citation>
    <scope>NUCLEOTIDE SEQUENCE [LARGE SCALE GENOMIC DNA]</scope>
    <source>
        <strain evidence="3 4">JCM 14718</strain>
    </source>
</reference>
<proteinExistence type="predicted"/>
<sequence>MPDPIPPAPGHDGRPPSDPNYPAFGSPDAHEDTRPGGFGQSPAGLDRPEGYFQAYDSEEQRATGRTVPLDRVLAQERQKQTDGEIGCLGAVIGLIATVAVLIGSYFWWLPLFVELHWPPRSPSGPAAFCAAGTAALFGFLFIWVVSFVLARIRAAARRLGELSPRK</sequence>
<name>A0ABN2J262_9ACTN</name>
<dbReference type="EMBL" id="BAAANY010000040">
    <property type="protein sequence ID" value="GAA1716051.1"/>
    <property type="molecule type" value="Genomic_DNA"/>
</dbReference>
<keyword evidence="2" id="KW-0472">Membrane</keyword>
<feature type="transmembrane region" description="Helical" evidence="2">
    <location>
        <begin position="128"/>
        <end position="150"/>
    </location>
</feature>
<feature type="region of interest" description="Disordered" evidence="1">
    <location>
        <begin position="1"/>
        <end position="49"/>
    </location>
</feature>
<evidence type="ECO:0000313" key="4">
    <source>
        <dbReference type="Proteomes" id="UP001500618"/>
    </source>
</evidence>
<accession>A0ABN2J262</accession>
<keyword evidence="2" id="KW-0812">Transmembrane</keyword>
<dbReference type="Proteomes" id="UP001500618">
    <property type="component" value="Unassembled WGS sequence"/>
</dbReference>
<protein>
    <recommendedName>
        <fullName evidence="5">Phage holin family protein</fullName>
    </recommendedName>
</protein>
<evidence type="ECO:0008006" key="5">
    <source>
        <dbReference type="Google" id="ProtNLM"/>
    </source>
</evidence>
<evidence type="ECO:0000256" key="2">
    <source>
        <dbReference type="SAM" id="Phobius"/>
    </source>
</evidence>
<organism evidence="3 4">
    <name type="scientific">Fodinicola feengrottensis</name>
    <dbReference type="NCBI Taxonomy" id="435914"/>
    <lineage>
        <taxon>Bacteria</taxon>
        <taxon>Bacillati</taxon>
        <taxon>Actinomycetota</taxon>
        <taxon>Actinomycetes</taxon>
        <taxon>Mycobacteriales</taxon>
        <taxon>Fodinicola</taxon>
    </lineage>
</organism>
<evidence type="ECO:0000256" key="1">
    <source>
        <dbReference type="SAM" id="MobiDB-lite"/>
    </source>
</evidence>
<comment type="caution">
    <text evidence="3">The sequence shown here is derived from an EMBL/GenBank/DDBJ whole genome shotgun (WGS) entry which is preliminary data.</text>
</comment>
<feature type="transmembrane region" description="Helical" evidence="2">
    <location>
        <begin position="85"/>
        <end position="108"/>
    </location>
</feature>